<dbReference type="PROSITE" id="PS00324">
    <property type="entry name" value="ASPARTOKINASE"/>
    <property type="match status" value="1"/>
</dbReference>
<evidence type="ECO:0000256" key="11">
    <source>
        <dbReference type="ARBA" id="ARBA00047872"/>
    </source>
</evidence>
<comment type="pathway">
    <text evidence="2 14">Amino-acid biosynthesis; L-methionine biosynthesis via de novo pathway; L-homoserine from L-aspartate: step 1/3.</text>
</comment>
<dbReference type="NCBIfam" id="NF005154">
    <property type="entry name" value="PRK06635.1-2"/>
    <property type="match status" value="1"/>
</dbReference>
<keyword evidence="6 13" id="KW-0808">Transferase</keyword>
<comment type="pathway">
    <text evidence="3 14">Amino-acid biosynthesis; L-threonine biosynthesis; L-threonine from L-aspartate: step 1/5.</text>
</comment>
<protein>
    <recommendedName>
        <fullName evidence="13">Aspartokinase</fullName>
        <ecNumber evidence="13">2.7.2.4</ecNumber>
    </recommendedName>
</protein>
<evidence type="ECO:0000313" key="17">
    <source>
        <dbReference type="Proteomes" id="UP000414233"/>
    </source>
</evidence>
<organism evidence="16 17">
    <name type="scientific">Pandoraea terrae</name>
    <dbReference type="NCBI Taxonomy" id="1537710"/>
    <lineage>
        <taxon>Bacteria</taxon>
        <taxon>Pseudomonadati</taxon>
        <taxon>Pseudomonadota</taxon>
        <taxon>Betaproteobacteria</taxon>
        <taxon>Burkholderiales</taxon>
        <taxon>Burkholderiaceae</taxon>
        <taxon>Pandoraea</taxon>
    </lineage>
</organism>
<dbReference type="InterPro" id="IPR005260">
    <property type="entry name" value="Asp_kin_monofn"/>
</dbReference>
<dbReference type="SUPFAM" id="SSF55021">
    <property type="entry name" value="ACT-like"/>
    <property type="match status" value="2"/>
</dbReference>
<dbReference type="AlphaFoldDB" id="A0A5E4ZED2"/>
<evidence type="ECO:0000256" key="9">
    <source>
        <dbReference type="ARBA" id="ARBA00022840"/>
    </source>
</evidence>
<dbReference type="EC" id="2.7.2.4" evidence="13"/>
<evidence type="ECO:0000256" key="3">
    <source>
        <dbReference type="ARBA" id="ARBA00005139"/>
    </source>
</evidence>
<dbReference type="NCBIfam" id="NF005155">
    <property type="entry name" value="PRK06635.1-4"/>
    <property type="match status" value="1"/>
</dbReference>
<dbReference type="OrthoDB" id="9799110at2"/>
<dbReference type="PIRSF" id="PIRSF000726">
    <property type="entry name" value="Asp_kin"/>
    <property type="match status" value="1"/>
</dbReference>
<accession>A0A5E4ZED2</accession>
<evidence type="ECO:0000256" key="13">
    <source>
        <dbReference type="RuleBase" id="RU003448"/>
    </source>
</evidence>
<feature type="binding site" evidence="12">
    <location>
        <position position="74"/>
    </location>
    <ligand>
        <name>substrate</name>
    </ligand>
</feature>
<dbReference type="InterPro" id="IPR001048">
    <property type="entry name" value="Asp/Glu/Uridylate_kinase"/>
</dbReference>
<comment type="pathway">
    <text evidence="1 14">Amino-acid biosynthesis; L-lysine biosynthesis via DAP pathway; (S)-tetrahydrodipicolinate from L-aspartate: step 1/4.</text>
</comment>
<evidence type="ECO:0000256" key="14">
    <source>
        <dbReference type="RuleBase" id="RU004249"/>
    </source>
</evidence>
<name>A0A5E4ZED2_9BURK</name>
<dbReference type="UniPathway" id="UPA00050">
    <property type="reaction ID" value="UER00461"/>
</dbReference>
<dbReference type="CDD" id="cd04923">
    <property type="entry name" value="ACT_AK-LysC-DapG-like_2"/>
    <property type="match status" value="1"/>
</dbReference>
<dbReference type="GO" id="GO:0009089">
    <property type="term" value="P:lysine biosynthetic process via diaminopimelate"/>
    <property type="evidence" value="ECO:0007669"/>
    <property type="project" value="UniProtKB-UniPathway"/>
</dbReference>
<dbReference type="GO" id="GO:0009090">
    <property type="term" value="P:homoserine biosynthetic process"/>
    <property type="evidence" value="ECO:0007669"/>
    <property type="project" value="TreeGrafter"/>
</dbReference>
<dbReference type="NCBIfam" id="TIGR00657">
    <property type="entry name" value="asp_kinases"/>
    <property type="match status" value="1"/>
</dbReference>
<dbReference type="PANTHER" id="PTHR21499">
    <property type="entry name" value="ASPARTATE KINASE"/>
    <property type="match status" value="1"/>
</dbReference>
<dbReference type="Gene3D" id="3.40.1160.10">
    <property type="entry name" value="Acetylglutamate kinase-like"/>
    <property type="match status" value="1"/>
</dbReference>
<evidence type="ECO:0000256" key="6">
    <source>
        <dbReference type="ARBA" id="ARBA00022679"/>
    </source>
</evidence>
<dbReference type="InterPro" id="IPR054352">
    <property type="entry name" value="ACT_Aspartokinase"/>
</dbReference>
<dbReference type="InterPro" id="IPR036393">
    <property type="entry name" value="AceGlu_kinase-like_sf"/>
</dbReference>
<evidence type="ECO:0000256" key="5">
    <source>
        <dbReference type="ARBA" id="ARBA00022605"/>
    </source>
</evidence>
<evidence type="ECO:0000256" key="1">
    <source>
        <dbReference type="ARBA" id="ARBA00004766"/>
    </source>
</evidence>
<dbReference type="InterPro" id="IPR045865">
    <property type="entry name" value="ACT-like_dom_sf"/>
</dbReference>
<dbReference type="FunFam" id="3.30.2130.10:FF:000002">
    <property type="entry name" value="Aspartokinase"/>
    <property type="match status" value="1"/>
</dbReference>
<evidence type="ECO:0000256" key="2">
    <source>
        <dbReference type="ARBA" id="ARBA00004986"/>
    </source>
</evidence>
<dbReference type="Pfam" id="PF01842">
    <property type="entry name" value="ACT"/>
    <property type="match status" value="1"/>
</dbReference>
<feature type="binding site" evidence="12">
    <location>
        <position position="179"/>
    </location>
    <ligand>
        <name>ATP</name>
        <dbReference type="ChEBI" id="CHEBI:30616"/>
    </ligand>
</feature>
<keyword evidence="7 12" id="KW-0547">Nucleotide-binding</keyword>
<keyword evidence="17" id="KW-1185">Reference proteome</keyword>
<keyword evidence="5 14" id="KW-0028">Amino-acid biosynthesis</keyword>
<dbReference type="InterPro" id="IPR002912">
    <property type="entry name" value="ACT_dom"/>
</dbReference>
<evidence type="ECO:0000256" key="7">
    <source>
        <dbReference type="ARBA" id="ARBA00022741"/>
    </source>
</evidence>
<evidence type="ECO:0000256" key="4">
    <source>
        <dbReference type="ARBA" id="ARBA00010122"/>
    </source>
</evidence>
<dbReference type="InterPro" id="IPR018042">
    <property type="entry name" value="Aspartate_kinase_CS"/>
</dbReference>
<dbReference type="NCBIfam" id="TIGR00656">
    <property type="entry name" value="asp_kin_monofn"/>
    <property type="match status" value="1"/>
</dbReference>
<dbReference type="GO" id="GO:0005829">
    <property type="term" value="C:cytosol"/>
    <property type="evidence" value="ECO:0007669"/>
    <property type="project" value="TreeGrafter"/>
</dbReference>
<feature type="binding site" evidence="12">
    <location>
        <begin position="7"/>
        <end position="10"/>
    </location>
    <ligand>
        <name>ATP</name>
        <dbReference type="ChEBI" id="CHEBI:30616"/>
    </ligand>
</feature>
<feature type="binding site" evidence="12">
    <location>
        <position position="184"/>
    </location>
    <ligand>
        <name>ATP</name>
        <dbReference type="ChEBI" id="CHEBI:30616"/>
    </ligand>
</feature>
<dbReference type="Gene3D" id="3.30.2130.10">
    <property type="entry name" value="VC0802-like"/>
    <property type="match status" value="1"/>
</dbReference>
<dbReference type="PANTHER" id="PTHR21499:SF3">
    <property type="entry name" value="ASPARTOKINASE"/>
    <property type="match status" value="1"/>
</dbReference>
<evidence type="ECO:0000256" key="12">
    <source>
        <dbReference type="PIRSR" id="PIRSR000726-1"/>
    </source>
</evidence>
<feature type="domain" description="ACT" evidence="15">
    <location>
        <begin position="274"/>
        <end position="358"/>
    </location>
</feature>
<evidence type="ECO:0000259" key="15">
    <source>
        <dbReference type="PROSITE" id="PS51671"/>
    </source>
</evidence>
<reference evidence="16 17" key="1">
    <citation type="submission" date="2019-08" db="EMBL/GenBank/DDBJ databases">
        <authorList>
            <person name="Peeters C."/>
        </authorList>
    </citation>
    <scope>NUCLEOTIDE SEQUENCE [LARGE SCALE GENOMIC DNA]</scope>
    <source>
        <strain evidence="16 17">LMG 30175</strain>
    </source>
</reference>
<dbReference type="UniPathway" id="UPA00034">
    <property type="reaction ID" value="UER00015"/>
</dbReference>
<dbReference type="InterPro" id="IPR041740">
    <property type="entry name" value="AKii-LysC-BS"/>
</dbReference>
<evidence type="ECO:0000313" key="16">
    <source>
        <dbReference type="EMBL" id="VVE59037.1"/>
    </source>
</evidence>
<dbReference type="EMBL" id="CABPRZ010000039">
    <property type="protein sequence ID" value="VVE59037.1"/>
    <property type="molecule type" value="Genomic_DNA"/>
</dbReference>
<evidence type="ECO:0000256" key="10">
    <source>
        <dbReference type="ARBA" id="ARBA00023154"/>
    </source>
</evidence>
<dbReference type="InterPro" id="IPR001341">
    <property type="entry name" value="Asp_kinase"/>
</dbReference>
<keyword evidence="10" id="KW-0457">Lysine biosynthesis</keyword>
<dbReference type="Pfam" id="PF00696">
    <property type="entry name" value="AA_kinase"/>
    <property type="match status" value="1"/>
</dbReference>
<dbReference type="CDD" id="cd04261">
    <property type="entry name" value="AAK_AKii-LysC-BS"/>
    <property type="match status" value="1"/>
</dbReference>
<keyword evidence="8 13" id="KW-0418">Kinase</keyword>
<proteinExistence type="inferred from homology"/>
<dbReference type="GO" id="GO:0005524">
    <property type="term" value="F:ATP binding"/>
    <property type="evidence" value="ECO:0007669"/>
    <property type="project" value="UniProtKB-KW"/>
</dbReference>
<dbReference type="PROSITE" id="PS51671">
    <property type="entry name" value="ACT"/>
    <property type="match status" value="1"/>
</dbReference>
<feature type="binding site" evidence="12">
    <location>
        <position position="47"/>
    </location>
    <ligand>
        <name>substrate</name>
    </ligand>
</feature>
<gene>
    <name evidence="16" type="ORF">PTE30175_05354</name>
</gene>
<dbReference type="GO" id="GO:0009088">
    <property type="term" value="P:threonine biosynthetic process"/>
    <property type="evidence" value="ECO:0007669"/>
    <property type="project" value="UniProtKB-UniPathway"/>
</dbReference>
<evidence type="ECO:0000256" key="8">
    <source>
        <dbReference type="ARBA" id="ARBA00022777"/>
    </source>
</evidence>
<dbReference type="RefSeq" id="WP_150700076.1">
    <property type="nucleotide sequence ID" value="NZ_CABPRZ010000039.1"/>
</dbReference>
<dbReference type="Proteomes" id="UP000414233">
    <property type="component" value="Unassembled WGS sequence"/>
</dbReference>
<dbReference type="UniPathway" id="UPA00051">
    <property type="reaction ID" value="UER00462"/>
</dbReference>
<comment type="catalytic activity">
    <reaction evidence="11 13">
        <text>L-aspartate + ATP = 4-phospho-L-aspartate + ADP</text>
        <dbReference type="Rhea" id="RHEA:23776"/>
        <dbReference type="ChEBI" id="CHEBI:29991"/>
        <dbReference type="ChEBI" id="CHEBI:30616"/>
        <dbReference type="ChEBI" id="CHEBI:57535"/>
        <dbReference type="ChEBI" id="CHEBI:456216"/>
        <dbReference type="EC" id="2.7.2.4"/>
    </reaction>
</comment>
<dbReference type="GO" id="GO:0004072">
    <property type="term" value="F:aspartate kinase activity"/>
    <property type="evidence" value="ECO:0007669"/>
    <property type="project" value="UniProtKB-EC"/>
</dbReference>
<dbReference type="Pfam" id="PF22468">
    <property type="entry name" value="ACT_9"/>
    <property type="match status" value="1"/>
</dbReference>
<feature type="binding site" evidence="12">
    <location>
        <begin position="173"/>
        <end position="174"/>
    </location>
    <ligand>
        <name>ATP</name>
        <dbReference type="ChEBI" id="CHEBI:30616"/>
    </ligand>
</feature>
<comment type="similarity">
    <text evidence="4 13">Belongs to the aspartokinase family.</text>
</comment>
<dbReference type="CDD" id="cd04913">
    <property type="entry name" value="ACT_AKii-LysC-BS-like_1"/>
    <property type="match status" value="1"/>
</dbReference>
<sequence>MALIVHKYGGTSMGSVERIKNVAKRVAKWHKAGHKLVVVPSAMSGETNRLLGLAKEISAQPDPRELDAIAATGEQVSVGLLAIALREQGIEAVSYAGWQVPIKTDSAFTKARISDIEGTRVLADLDAGRVVVITGFQGIDPDGHVTTLGRGGSDTSAVAVAAALNAEECLIYTDVDGVYTTDPRVVDEARRLDKVTFEEMLEMASLGSKILQIRSVEFAGKYQVKTRVLSSLTDPMMSLDEEMCSGTLITFEEDEEMEKAVISGIAFQRDEAKITVRGVPDRPGIAYQILGPIADANIDVDMIIQNQSVDGKTDFTFTVPRGEYQRAMTLLQSNVKDHIAAADVLGDPKVSKVSVVGVGMRSHVGIASKAFRTLSEEGINIQLISTSEIKISVLIDEKYMELAVRALHKAFELDQA</sequence>
<dbReference type="FunFam" id="3.40.1160.10:FF:000002">
    <property type="entry name" value="Aspartokinase"/>
    <property type="match status" value="1"/>
</dbReference>
<dbReference type="SUPFAM" id="SSF53633">
    <property type="entry name" value="Carbamate kinase-like"/>
    <property type="match status" value="1"/>
</dbReference>
<keyword evidence="9 12" id="KW-0067">ATP-binding</keyword>